<evidence type="ECO:0000313" key="6">
    <source>
        <dbReference type="Proteomes" id="UP000292241"/>
    </source>
</evidence>
<dbReference type="Proteomes" id="UP000292729">
    <property type="component" value="Unassembled WGS sequence"/>
</dbReference>
<evidence type="ECO:0000259" key="1">
    <source>
        <dbReference type="SMART" id="SM00635"/>
    </source>
</evidence>
<dbReference type="EMBL" id="SHTI01000033">
    <property type="protein sequence ID" value="TCF68165.1"/>
    <property type="molecule type" value="Genomic_DNA"/>
</dbReference>
<dbReference type="Proteomes" id="UP000292692">
    <property type="component" value="Unassembled WGS sequence"/>
</dbReference>
<comment type="caution">
    <text evidence="5">The sequence shown here is derived from an EMBL/GenBank/DDBJ whole genome shotgun (WGS) entry which is preliminary data.</text>
</comment>
<evidence type="ECO:0000313" key="3">
    <source>
        <dbReference type="EMBL" id="TCD95618.1"/>
    </source>
</evidence>
<proteinExistence type="predicted"/>
<evidence type="ECO:0000313" key="8">
    <source>
        <dbReference type="Proteomes" id="UP000292729"/>
    </source>
</evidence>
<evidence type="ECO:0000313" key="2">
    <source>
        <dbReference type="EMBL" id="TCD82049.1"/>
    </source>
</evidence>
<sequence length="98" mass="9692">MARRPKTLTSVTVTSETGGTLPTNLKAGATLKLGAKATYTDGTSSMATSQATFTSLDTAIATVNGNTLTLIKEGTAKVTATIGAKTSGTTTIPVAAAA</sequence>
<feature type="domain" description="BIG2" evidence="1">
    <location>
        <begin position="7"/>
        <end position="92"/>
    </location>
</feature>
<dbReference type="InterPro" id="IPR008964">
    <property type="entry name" value="Invasin/intimin_cell_adhesion"/>
</dbReference>
<dbReference type="InterPro" id="IPR003343">
    <property type="entry name" value="Big_2"/>
</dbReference>
<dbReference type="EMBL" id="SHPR01000051">
    <property type="protein sequence ID" value="TCD82049.1"/>
    <property type="molecule type" value="Genomic_DNA"/>
</dbReference>
<dbReference type="EMBL" id="SHPX01000047">
    <property type="protein sequence ID" value="TCD95618.1"/>
    <property type="molecule type" value="Genomic_DNA"/>
</dbReference>
<dbReference type="InterPro" id="IPR054604">
    <property type="entry name" value="SbsC_Big-like"/>
</dbReference>
<dbReference type="SUPFAM" id="SSF49373">
    <property type="entry name" value="Invasin/intimin cell-adhesion fragments"/>
    <property type="match status" value="1"/>
</dbReference>
<dbReference type="RefSeq" id="WP_081292756.1">
    <property type="nucleotide sequence ID" value="NZ_CP049768.1"/>
</dbReference>
<accession>A0A4R0VNQ1</accession>
<dbReference type="SMART" id="SM00635">
    <property type="entry name" value="BID_2"/>
    <property type="match status" value="1"/>
</dbReference>
<organism evidence="5 8">
    <name type="scientific">Bifidobacterium longum subsp. longum</name>
    <dbReference type="NCBI Taxonomy" id="1679"/>
    <lineage>
        <taxon>Bacteria</taxon>
        <taxon>Bacillati</taxon>
        <taxon>Actinomycetota</taxon>
        <taxon>Actinomycetes</taxon>
        <taxon>Bifidobacteriales</taxon>
        <taxon>Bifidobacteriaceae</taxon>
        <taxon>Bifidobacterium</taxon>
    </lineage>
</organism>
<reference evidence="5" key="2">
    <citation type="submission" date="2019-02" db="EMBL/GenBank/DDBJ databases">
        <authorList>
            <person name="Odamaki T."/>
        </authorList>
    </citation>
    <scope>NUCLEOTIDE SEQUENCE</scope>
    <source>
        <strain evidence="2">MCC10008</strain>
        <strain evidence="3">MCC10015</strain>
        <strain evidence="4">MCC10102</strain>
        <strain evidence="5">MCC10119</strain>
    </source>
</reference>
<name>A0A4R0VNQ1_BIFLL</name>
<evidence type="ECO:0000313" key="9">
    <source>
        <dbReference type="Proteomes" id="UP000293441"/>
    </source>
</evidence>
<evidence type="ECO:0000313" key="7">
    <source>
        <dbReference type="Proteomes" id="UP000292692"/>
    </source>
</evidence>
<dbReference type="Gene3D" id="2.60.40.1080">
    <property type="match status" value="1"/>
</dbReference>
<gene>
    <name evidence="2" type="ORF">MCC10008_1956</name>
    <name evidence="3" type="ORF">MCC10015_1977</name>
    <name evidence="4" type="ORF">MCC10102_1850</name>
    <name evidence="5" type="ORF">MCC10119_1836</name>
</gene>
<dbReference type="Proteomes" id="UP000292241">
    <property type="component" value="Unassembled WGS sequence"/>
</dbReference>
<protein>
    <recommendedName>
        <fullName evidence="1">BIG2 domain-containing protein</fullName>
    </recommendedName>
</protein>
<dbReference type="Proteomes" id="UP000293441">
    <property type="component" value="Unassembled WGS sequence"/>
</dbReference>
<reference evidence="6 7" key="1">
    <citation type="journal article" date="2018" name="Sci. Rep.">
        <title>Genomic diversity and distribution of Bifidobacterium longum subsp. longum across the human lifespan.</title>
        <authorList>
            <person name="Odamaki T."/>
            <person name="Bottacini F."/>
            <person name="Kato K."/>
            <person name="Mitsuyama E."/>
            <person name="Yoshida K."/>
            <person name="Horigome A."/>
            <person name="Xiao J.Z."/>
            <person name="van Sinderen D."/>
        </authorList>
    </citation>
    <scope>NUCLEOTIDE SEQUENCE [LARGE SCALE GENOMIC DNA]</scope>
    <source>
        <strain evidence="2 6">MCC10008</strain>
        <strain evidence="3 9">MCC10015</strain>
        <strain evidence="4 7">MCC10102</strain>
        <strain evidence="5 8">MCC10119</strain>
    </source>
</reference>
<dbReference type="EMBL" id="SHSV01000032">
    <property type="protein sequence ID" value="TCF43366.1"/>
    <property type="molecule type" value="Genomic_DNA"/>
</dbReference>
<evidence type="ECO:0000313" key="4">
    <source>
        <dbReference type="EMBL" id="TCF43366.1"/>
    </source>
</evidence>
<evidence type="ECO:0000313" key="5">
    <source>
        <dbReference type="EMBL" id="TCF68165.1"/>
    </source>
</evidence>
<dbReference type="Pfam" id="PF22359">
    <property type="entry name" value="Big-like"/>
    <property type="match status" value="1"/>
</dbReference>
<dbReference type="AlphaFoldDB" id="A0A4R0VNQ1"/>